<protein>
    <submittedName>
        <fullName evidence="1">Uncharacterized protein</fullName>
    </submittedName>
</protein>
<proteinExistence type="predicted"/>
<evidence type="ECO:0000313" key="2">
    <source>
        <dbReference type="Proteomes" id="UP000469185"/>
    </source>
</evidence>
<comment type="caution">
    <text evidence="1">The sequence shown here is derived from an EMBL/GenBank/DDBJ whole genome shotgun (WGS) entry which is preliminary data.</text>
</comment>
<dbReference type="EMBL" id="JAAGOB010000019">
    <property type="protein sequence ID" value="NED98337.1"/>
    <property type="molecule type" value="Genomic_DNA"/>
</dbReference>
<keyword evidence="2" id="KW-1185">Reference proteome</keyword>
<accession>A0A6N9YTT0</accession>
<reference evidence="1 2" key="1">
    <citation type="submission" date="2020-02" db="EMBL/GenBank/DDBJ databases">
        <authorList>
            <person name="Li X.-J."/>
            <person name="Feng X.-M."/>
        </authorList>
    </citation>
    <scope>NUCLEOTIDE SEQUENCE [LARGE SCALE GENOMIC DNA]</scope>
    <source>
        <strain evidence="1 2">CGMCC 4.7225</strain>
    </source>
</reference>
<gene>
    <name evidence="1" type="ORF">G1H11_23840</name>
</gene>
<evidence type="ECO:0000313" key="1">
    <source>
        <dbReference type="EMBL" id="NED98337.1"/>
    </source>
</evidence>
<organism evidence="1 2">
    <name type="scientific">Phytoactinopolyspora alkaliphila</name>
    <dbReference type="NCBI Taxonomy" id="1783498"/>
    <lineage>
        <taxon>Bacteria</taxon>
        <taxon>Bacillati</taxon>
        <taxon>Actinomycetota</taxon>
        <taxon>Actinomycetes</taxon>
        <taxon>Jiangellales</taxon>
        <taxon>Jiangellaceae</taxon>
        <taxon>Phytoactinopolyspora</taxon>
    </lineage>
</organism>
<dbReference type="AlphaFoldDB" id="A0A6N9YTT0"/>
<dbReference type="Proteomes" id="UP000469185">
    <property type="component" value="Unassembled WGS sequence"/>
</dbReference>
<name>A0A6N9YTT0_9ACTN</name>
<dbReference type="RefSeq" id="WP_163821131.1">
    <property type="nucleotide sequence ID" value="NZ_JAAGOB010000019.1"/>
</dbReference>
<sequence length="216" mass="22897">MTIELTIAQRRLWWHGDEHSPAPEDWHVSADIWALSAHPPGDRHVGDLSLTVAALGREPHALDTMALSEWALAFLNEAHAAEAGTLPPDLDWVTPGPERIVVVRQLEVAPGWRGLSAGATLLASALSAFVPSARLAIAQESAAAPSDVHDAEAAAITAARWATLLRRTGFRERGSVHVLDLHDPALSTARRAMIDGAMNDGAGIDGEGGEGDTARD</sequence>